<dbReference type="RefSeq" id="WP_204660458.1">
    <property type="nucleotide sequence ID" value="NZ_CP056775.1"/>
</dbReference>
<reference evidence="1 2" key="1">
    <citation type="submission" date="2020-06" db="EMBL/GenBank/DDBJ databases">
        <title>Dyadobacter sandarakinus sp. nov., isolated from the soil of the Arctic Yellow River Station.</title>
        <authorList>
            <person name="Zhang Y."/>
            <person name="Peng F."/>
        </authorList>
    </citation>
    <scope>NUCLEOTIDE SEQUENCE [LARGE SCALE GENOMIC DNA]</scope>
    <source>
        <strain evidence="1 2">Q3-56</strain>
    </source>
</reference>
<keyword evidence="2" id="KW-1185">Reference proteome</keyword>
<dbReference type="Proteomes" id="UP000612680">
    <property type="component" value="Chromosome"/>
</dbReference>
<evidence type="ECO:0000313" key="2">
    <source>
        <dbReference type="Proteomes" id="UP000612680"/>
    </source>
</evidence>
<name>A0ABX7I2F1_9BACT</name>
<dbReference type="EMBL" id="CP056775">
    <property type="protein sequence ID" value="QRQ99696.1"/>
    <property type="molecule type" value="Genomic_DNA"/>
</dbReference>
<sequence length="601" mass="61606">MAITLTSQGSNLIVARNGVSKSYPKGDVVTLLNDPFLTLFYNNETVFQISSVVEIDNIAATDMTDLQSKIVDLLDTTEMVEGGTGPENDPVFRSSPAFAISNTNINDWNGAAVNSHTHDNKDLLDQIDPNALDSWNGAAQNSHSHLNKPVLDGITSTKTGNWDLAFTNQHTHANKTTLDTITSGKVTNWDAAFGWGNHSLAGYAPNVLSGYLSGAGTVAATDTVLQAIQKINGNVTALSSAGYLTSASAAGTYQTLANLSTDLTASATKYPSVNAVINALSAYLTTSSASGSYQTLANLSTDMTASATKYPSVNAVNTALSAYLTSASASSTYQTINNLSADLTASASKYPSVNAVNTGLSGKANNILTGYTVGAGTVAATDSVQQAIQKLDGNIALKANAANAALTGVPTAPTAAANTNTTQIATTAYVIAALAGTSAPTNYITTDSSQTGLTGDKSTSGIWTFSAAPTFAGANVSATVLPTVSATIDLGSTSLRFNNIYGTNHLSGGSYNMGTTTTTNNITVRQGTTSQLVAGYFGTSGKAFFQAAGTIPTDLGSDKQVQIYGSIALPTVSSGIYFTAPNGTVYKLTASNAGAPVLTAQ</sequence>
<protein>
    <recommendedName>
        <fullName evidence="3">Tail fiber protein</fullName>
    </recommendedName>
</protein>
<evidence type="ECO:0008006" key="3">
    <source>
        <dbReference type="Google" id="ProtNLM"/>
    </source>
</evidence>
<organism evidence="1 2">
    <name type="scientific">Dyadobacter sandarakinus</name>
    <dbReference type="NCBI Taxonomy" id="2747268"/>
    <lineage>
        <taxon>Bacteria</taxon>
        <taxon>Pseudomonadati</taxon>
        <taxon>Bacteroidota</taxon>
        <taxon>Cytophagia</taxon>
        <taxon>Cytophagales</taxon>
        <taxon>Spirosomataceae</taxon>
        <taxon>Dyadobacter</taxon>
    </lineage>
</organism>
<accession>A0ABX7I2F1</accession>
<proteinExistence type="predicted"/>
<gene>
    <name evidence="1" type="ORF">HWI92_01590</name>
</gene>
<evidence type="ECO:0000313" key="1">
    <source>
        <dbReference type="EMBL" id="QRQ99696.1"/>
    </source>
</evidence>